<keyword evidence="9 13" id="KW-1133">Transmembrane helix</keyword>
<evidence type="ECO:0000256" key="2">
    <source>
        <dbReference type="ARBA" id="ARBA00022527"/>
    </source>
</evidence>
<keyword evidence="11" id="KW-0325">Glycoprotein</keyword>
<dbReference type="Pfam" id="PF14380">
    <property type="entry name" value="WAK_assoc"/>
    <property type="match status" value="1"/>
</dbReference>
<evidence type="ECO:0000256" key="7">
    <source>
        <dbReference type="ARBA" id="ARBA00022777"/>
    </source>
</evidence>
<dbReference type="PROSITE" id="PS50011">
    <property type="entry name" value="PROTEIN_KINASE_DOM"/>
    <property type="match status" value="1"/>
</dbReference>
<dbReference type="FunFam" id="1.10.510.10:FF:000590">
    <property type="entry name" value="PR5-like receptor kinase"/>
    <property type="match status" value="1"/>
</dbReference>
<keyword evidence="4 13" id="KW-0812">Transmembrane</keyword>
<evidence type="ECO:0000313" key="17">
    <source>
        <dbReference type="Proteomes" id="UP001497457"/>
    </source>
</evidence>
<evidence type="ECO:0000256" key="10">
    <source>
        <dbReference type="ARBA" id="ARBA00023136"/>
    </source>
</evidence>
<dbReference type="Pfam" id="PF07714">
    <property type="entry name" value="PK_Tyr_Ser-Thr"/>
    <property type="match status" value="1"/>
</dbReference>
<keyword evidence="17" id="KW-1185">Reference proteome</keyword>
<reference evidence="17" key="1">
    <citation type="submission" date="2024-06" db="EMBL/GenBank/DDBJ databases">
        <authorList>
            <person name="Ryan C."/>
        </authorList>
    </citation>
    <scope>NUCLEOTIDE SEQUENCE [LARGE SCALE GENOMIC DNA]</scope>
</reference>
<comment type="subcellular location">
    <subcellularLocation>
        <location evidence="1">Membrane</location>
        <topology evidence="1">Single-pass type I membrane protein</topology>
    </subcellularLocation>
</comment>
<dbReference type="EMBL" id="OZ075129">
    <property type="protein sequence ID" value="CAL4961997.1"/>
    <property type="molecule type" value="Genomic_DNA"/>
</dbReference>
<dbReference type="GO" id="GO:0005524">
    <property type="term" value="F:ATP binding"/>
    <property type="evidence" value="ECO:0007669"/>
    <property type="project" value="UniProtKB-UniRule"/>
</dbReference>
<feature type="domain" description="Protein kinase" evidence="15">
    <location>
        <begin position="365"/>
        <end position="643"/>
    </location>
</feature>
<keyword evidence="8 12" id="KW-0067">ATP-binding</keyword>
<keyword evidence="5 14" id="KW-0732">Signal</keyword>
<keyword evidence="10 13" id="KW-0472">Membrane</keyword>
<dbReference type="PANTHER" id="PTHR27009">
    <property type="entry name" value="RUST RESISTANCE KINASE LR10-RELATED"/>
    <property type="match status" value="1"/>
</dbReference>
<reference evidence="16 17" key="2">
    <citation type="submission" date="2024-10" db="EMBL/GenBank/DDBJ databases">
        <authorList>
            <person name="Ryan C."/>
        </authorList>
    </citation>
    <scope>NUCLEOTIDE SEQUENCE [LARGE SCALE GENOMIC DNA]</scope>
</reference>
<keyword evidence="2" id="KW-0723">Serine/threonine-protein kinase</keyword>
<dbReference type="Gene3D" id="1.10.510.10">
    <property type="entry name" value="Transferase(Phosphotransferase) domain 1"/>
    <property type="match status" value="1"/>
</dbReference>
<keyword evidence="3" id="KW-0808">Transferase</keyword>
<dbReference type="InterPro" id="IPR032872">
    <property type="entry name" value="WAK_assoc_C"/>
</dbReference>
<dbReference type="Gene3D" id="3.30.200.20">
    <property type="entry name" value="Phosphorylase Kinase, domain 1"/>
    <property type="match status" value="1"/>
</dbReference>
<dbReference type="AlphaFoldDB" id="A0ABC8ZK00"/>
<evidence type="ECO:0000256" key="3">
    <source>
        <dbReference type="ARBA" id="ARBA00022679"/>
    </source>
</evidence>
<feature type="signal peptide" evidence="14">
    <location>
        <begin position="1"/>
        <end position="26"/>
    </location>
</feature>
<evidence type="ECO:0000256" key="4">
    <source>
        <dbReference type="ARBA" id="ARBA00022692"/>
    </source>
</evidence>
<dbReference type="SUPFAM" id="SSF56112">
    <property type="entry name" value="Protein kinase-like (PK-like)"/>
    <property type="match status" value="1"/>
</dbReference>
<organism evidence="16 17">
    <name type="scientific">Urochloa decumbens</name>
    <dbReference type="NCBI Taxonomy" id="240449"/>
    <lineage>
        <taxon>Eukaryota</taxon>
        <taxon>Viridiplantae</taxon>
        <taxon>Streptophyta</taxon>
        <taxon>Embryophyta</taxon>
        <taxon>Tracheophyta</taxon>
        <taxon>Spermatophyta</taxon>
        <taxon>Magnoliopsida</taxon>
        <taxon>Liliopsida</taxon>
        <taxon>Poales</taxon>
        <taxon>Poaceae</taxon>
        <taxon>PACMAD clade</taxon>
        <taxon>Panicoideae</taxon>
        <taxon>Panicodae</taxon>
        <taxon>Paniceae</taxon>
        <taxon>Melinidinae</taxon>
        <taxon>Urochloa</taxon>
    </lineage>
</organism>
<feature type="binding site" evidence="12">
    <location>
        <position position="393"/>
    </location>
    <ligand>
        <name>ATP</name>
        <dbReference type="ChEBI" id="CHEBI:30616"/>
    </ligand>
</feature>
<dbReference type="Proteomes" id="UP001497457">
    <property type="component" value="Chromosome 19rd"/>
</dbReference>
<evidence type="ECO:0000256" key="9">
    <source>
        <dbReference type="ARBA" id="ARBA00022989"/>
    </source>
</evidence>
<evidence type="ECO:0000256" key="11">
    <source>
        <dbReference type="ARBA" id="ARBA00023180"/>
    </source>
</evidence>
<dbReference type="GO" id="GO:0016020">
    <property type="term" value="C:membrane"/>
    <property type="evidence" value="ECO:0007669"/>
    <property type="project" value="UniProtKB-SubCell"/>
</dbReference>
<evidence type="ECO:0000256" key="12">
    <source>
        <dbReference type="PROSITE-ProRule" id="PRU10141"/>
    </source>
</evidence>
<dbReference type="InterPro" id="IPR001245">
    <property type="entry name" value="Ser-Thr/Tyr_kinase_cat_dom"/>
</dbReference>
<evidence type="ECO:0000256" key="6">
    <source>
        <dbReference type="ARBA" id="ARBA00022741"/>
    </source>
</evidence>
<dbReference type="InterPro" id="IPR025287">
    <property type="entry name" value="WAK_GUB"/>
</dbReference>
<evidence type="ECO:0000256" key="13">
    <source>
        <dbReference type="SAM" id="Phobius"/>
    </source>
</evidence>
<dbReference type="SMART" id="SM00220">
    <property type="entry name" value="S_TKc"/>
    <property type="match status" value="1"/>
</dbReference>
<dbReference type="Pfam" id="PF13947">
    <property type="entry name" value="GUB_WAK_bind"/>
    <property type="match status" value="1"/>
</dbReference>
<dbReference type="GO" id="GO:0004674">
    <property type="term" value="F:protein serine/threonine kinase activity"/>
    <property type="evidence" value="ECO:0007669"/>
    <property type="project" value="UniProtKB-KW"/>
</dbReference>
<name>A0ABC8ZK00_9POAL</name>
<evidence type="ECO:0000256" key="8">
    <source>
        <dbReference type="ARBA" id="ARBA00022840"/>
    </source>
</evidence>
<evidence type="ECO:0000259" key="15">
    <source>
        <dbReference type="PROSITE" id="PS50011"/>
    </source>
</evidence>
<proteinExistence type="predicted"/>
<dbReference type="CDD" id="cd14066">
    <property type="entry name" value="STKc_IRAK"/>
    <property type="match status" value="1"/>
</dbReference>
<dbReference type="FunFam" id="3.30.200.20:FF:000178">
    <property type="entry name" value="serine/threonine-protein kinase PBS1-like"/>
    <property type="match status" value="1"/>
</dbReference>
<sequence>MAAHHLPRLPVLLFVFLAVHVPASHGDPALLPTTYDDSMCSDSIMCGRVSITYPFYLSNAMRETANYSGSYSCGYTDLNITCQGEGPSATPVIRLSGESYTVQDISYDSRSIILADSDVLVGGSCPAVRHNITFDEVWLYNTSSDGDLTFYFGCASLDPALLGGLDKYQIDCKGFKSPVPGGGVAFVFTSVDHEKAQQYNLASRCEEVVSVLVNGDVLKDMAGNWTNFTSGGYGYLLKQGFELNWSRMATDQCSLCEQSGGKCSYSQNMTFLGCLCHNGKVTYPYCNSTAPSSRHGKNKTTIDIAASTSCLLFLCLLILAFFLTRKYGLLPFKSKNEPRIESFLQKNGNLHPKRYSYADVKRMTKSFTVKLGQGGFGAVYKGDLSNGCQVAVKMLKDTKGDGEEFMNEVASISRTSHVNVVTLLGFCLEGSKRALIYEYMPKGSLERYAFNSSMNSENALSWEKLFDIAIGIARGLEYLHRGCNTRIVHFDIKPHNILLDQDFCPKISDFGLAKLCLNKESAISIGGARGTIGYIAPEVYSKLFGTVSSKSDVYSYGMMVLEMVGARDHNINADSESSSQYFPQWIYEHVDEFCISASEINGETTELVRKMIVVGLWCIQVIPTDRPTMTRVVEMLENCTSNLELPPKVPLS</sequence>
<dbReference type="InterPro" id="IPR045874">
    <property type="entry name" value="LRK10/LRL21-25-like"/>
</dbReference>
<evidence type="ECO:0000256" key="14">
    <source>
        <dbReference type="SAM" id="SignalP"/>
    </source>
</evidence>
<evidence type="ECO:0000256" key="5">
    <source>
        <dbReference type="ARBA" id="ARBA00022729"/>
    </source>
</evidence>
<evidence type="ECO:0000313" key="16">
    <source>
        <dbReference type="EMBL" id="CAL4961997.1"/>
    </source>
</evidence>
<dbReference type="InterPro" id="IPR008271">
    <property type="entry name" value="Ser/Thr_kinase_AS"/>
</dbReference>
<gene>
    <name evidence="16" type="ORF">URODEC1_LOCUS45357</name>
</gene>
<protein>
    <recommendedName>
        <fullName evidence="15">Protein kinase domain-containing protein</fullName>
    </recommendedName>
</protein>
<accession>A0ABC8ZK00</accession>
<dbReference type="InterPro" id="IPR017441">
    <property type="entry name" value="Protein_kinase_ATP_BS"/>
</dbReference>
<keyword evidence="6 12" id="KW-0547">Nucleotide-binding</keyword>
<dbReference type="PROSITE" id="PS00108">
    <property type="entry name" value="PROTEIN_KINASE_ST"/>
    <property type="match status" value="1"/>
</dbReference>
<keyword evidence="7" id="KW-0418">Kinase</keyword>
<feature type="transmembrane region" description="Helical" evidence="13">
    <location>
        <begin position="304"/>
        <end position="323"/>
    </location>
</feature>
<dbReference type="InterPro" id="IPR011009">
    <property type="entry name" value="Kinase-like_dom_sf"/>
</dbReference>
<feature type="chain" id="PRO_5044742906" description="Protein kinase domain-containing protein" evidence="14">
    <location>
        <begin position="27"/>
        <end position="652"/>
    </location>
</feature>
<evidence type="ECO:0000256" key="1">
    <source>
        <dbReference type="ARBA" id="ARBA00004479"/>
    </source>
</evidence>
<dbReference type="InterPro" id="IPR000719">
    <property type="entry name" value="Prot_kinase_dom"/>
</dbReference>
<dbReference type="PROSITE" id="PS00107">
    <property type="entry name" value="PROTEIN_KINASE_ATP"/>
    <property type="match status" value="1"/>
</dbReference>